<evidence type="ECO:0000313" key="9">
    <source>
        <dbReference type="Proteomes" id="UP000603865"/>
    </source>
</evidence>
<protein>
    <recommendedName>
        <fullName evidence="2">histidine kinase</fullName>
        <ecNumber evidence="2">2.7.13.3</ecNumber>
    </recommendedName>
</protein>
<dbReference type="Gene3D" id="3.30.450.40">
    <property type="match status" value="2"/>
</dbReference>
<evidence type="ECO:0000313" key="8">
    <source>
        <dbReference type="EMBL" id="GGR39115.1"/>
    </source>
</evidence>
<comment type="catalytic activity">
    <reaction evidence="1">
        <text>ATP + protein L-histidine = ADP + protein N-phospho-L-histidine.</text>
        <dbReference type="EC" id="2.7.13.3"/>
    </reaction>
</comment>
<evidence type="ECO:0000256" key="3">
    <source>
        <dbReference type="ARBA" id="ARBA00022553"/>
    </source>
</evidence>
<evidence type="ECO:0000256" key="1">
    <source>
        <dbReference type="ARBA" id="ARBA00000085"/>
    </source>
</evidence>
<dbReference type="SUPFAM" id="SSF55785">
    <property type="entry name" value="PYP-like sensor domain (PAS domain)"/>
    <property type="match status" value="1"/>
</dbReference>
<dbReference type="Gene3D" id="1.10.287.130">
    <property type="match status" value="1"/>
</dbReference>
<dbReference type="GO" id="GO:0000155">
    <property type="term" value="F:phosphorelay sensor kinase activity"/>
    <property type="evidence" value="ECO:0007669"/>
    <property type="project" value="InterPro"/>
</dbReference>
<dbReference type="SUPFAM" id="SSF47384">
    <property type="entry name" value="Homodimeric domain of signal transducing histidine kinase"/>
    <property type="match status" value="1"/>
</dbReference>
<dbReference type="PANTHER" id="PTHR43304:SF1">
    <property type="entry name" value="PAC DOMAIN-CONTAINING PROTEIN"/>
    <property type="match status" value="1"/>
</dbReference>
<dbReference type="InterPro" id="IPR005467">
    <property type="entry name" value="His_kinase_dom"/>
</dbReference>
<dbReference type="SMART" id="SM00387">
    <property type="entry name" value="HATPase_c"/>
    <property type="match status" value="1"/>
</dbReference>
<dbReference type="RefSeq" id="WP_229776714.1">
    <property type="nucleotide sequence ID" value="NZ_BMQL01000092.1"/>
</dbReference>
<evidence type="ECO:0000256" key="5">
    <source>
        <dbReference type="ARBA" id="ARBA00022777"/>
    </source>
</evidence>
<proteinExistence type="predicted"/>
<dbReference type="InterPro" id="IPR035965">
    <property type="entry name" value="PAS-like_dom_sf"/>
</dbReference>
<dbReference type="EMBL" id="BMQL01000092">
    <property type="protein sequence ID" value="GGR39115.1"/>
    <property type="molecule type" value="Genomic_DNA"/>
</dbReference>
<accession>A0A918KXC8</accession>
<dbReference type="PANTHER" id="PTHR43304">
    <property type="entry name" value="PHYTOCHROME-LIKE PROTEIN CPH1"/>
    <property type="match status" value="1"/>
</dbReference>
<dbReference type="InterPro" id="IPR003661">
    <property type="entry name" value="HisK_dim/P_dom"/>
</dbReference>
<organism evidence="8 9">
    <name type="scientific">Deinococcus ruber</name>
    <dbReference type="NCBI Taxonomy" id="1848197"/>
    <lineage>
        <taxon>Bacteria</taxon>
        <taxon>Thermotogati</taxon>
        <taxon>Deinococcota</taxon>
        <taxon>Deinococci</taxon>
        <taxon>Deinococcales</taxon>
        <taxon>Deinococcaceae</taxon>
        <taxon>Deinococcus</taxon>
    </lineage>
</organism>
<reference evidence="8" key="2">
    <citation type="submission" date="2020-09" db="EMBL/GenBank/DDBJ databases">
        <authorList>
            <person name="Sun Q."/>
            <person name="Ohkuma M."/>
        </authorList>
    </citation>
    <scope>NUCLEOTIDE SEQUENCE</scope>
    <source>
        <strain evidence="8">JCM 31311</strain>
    </source>
</reference>
<evidence type="ECO:0000256" key="4">
    <source>
        <dbReference type="ARBA" id="ARBA00022679"/>
    </source>
</evidence>
<feature type="coiled-coil region" evidence="6">
    <location>
        <begin position="312"/>
        <end position="339"/>
    </location>
</feature>
<evidence type="ECO:0000256" key="2">
    <source>
        <dbReference type="ARBA" id="ARBA00012438"/>
    </source>
</evidence>
<keyword evidence="5" id="KW-0418">Kinase</keyword>
<dbReference type="CDD" id="cd00082">
    <property type="entry name" value="HisKA"/>
    <property type="match status" value="1"/>
</dbReference>
<keyword evidence="9" id="KW-1185">Reference proteome</keyword>
<dbReference type="InterPro" id="IPR036890">
    <property type="entry name" value="HATPase_C_sf"/>
</dbReference>
<dbReference type="Gene3D" id="3.30.565.10">
    <property type="entry name" value="Histidine kinase-like ATPase, C-terminal domain"/>
    <property type="match status" value="1"/>
</dbReference>
<dbReference type="InterPro" id="IPR000014">
    <property type="entry name" value="PAS"/>
</dbReference>
<feature type="domain" description="Histidine kinase" evidence="7">
    <location>
        <begin position="640"/>
        <end position="854"/>
    </location>
</feature>
<dbReference type="Pfam" id="PF02518">
    <property type="entry name" value="HATPase_c"/>
    <property type="match status" value="1"/>
</dbReference>
<dbReference type="EC" id="2.7.13.3" evidence="2"/>
<dbReference type="InterPro" id="IPR003594">
    <property type="entry name" value="HATPase_dom"/>
</dbReference>
<gene>
    <name evidence="8" type="ORF">GCM10008957_55070</name>
</gene>
<keyword evidence="4" id="KW-0808">Transferase</keyword>
<dbReference type="Pfam" id="PF00512">
    <property type="entry name" value="HisKA"/>
    <property type="match status" value="1"/>
</dbReference>
<dbReference type="PRINTS" id="PR00344">
    <property type="entry name" value="BCTRLSENSOR"/>
</dbReference>
<comment type="caution">
    <text evidence="8">The sequence shown here is derived from an EMBL/GenBank/DDBJ whole genome shotgun (WGS) entry which is preliminary data.</text>
</comment>
<dbReference type="InterPro" id="IPR004358">
    <property type="entry name" value="Sig_transdc_His_kin-like_C"/>
</dbReference>
<evidence type="ECO:0000259" key="7">
    <source>
        <dbReference type="PROSITE" id="PS50109"/>
    </source>
</evidence>
<dbReference type="SUPFAM" id="SSF55781">
    <property type="entry name" value="GAF domain-like"/>
    <property type="match status" value="2"/>
</dbReference>
<keyword evidence="6" id="KW-0175">Coiled coil</keyword>
<dbReference type="FunFam" id="3.30.565.10:FF:000006">
    <property type="entry name" value="Sensor histidine kinase WalK"/>
    <property type="match status" value="1"/>
</dbReference>
<name>A0A918KXC8_9DEIO</name>
<keyword evidence="3" id="KW-0597">Phosphoprotein</keyword>
<dbReference type="PROSITE" id="PS50109">
    <property type="entry name" value="HIS_KIN"/>
    <property type="match status" value="1"/>
</dbReference>
<dbReference type="CDD" id="cd16921">
    <property type="entry name" value="HATPase_FilI-like"/>
    <property type="match status" value="1"/>
</dbReference>
<dbReference type="InterPro" id="IPR052162">
    <property type="entry name" value="Sensor_kinase/Photoreceptor"/>
</dbReference>
<dbReference type="SUPFAM" id="SSF55874">
    <property type="entry name" value="ATPase domain of HSP90 chaperone/DNA topoisomerase II/histidine kinase"/>
    <property type="match status" value="1"/>
</dbReference>
<dbReference type="InterPro" id="IPR036097">
    <property type="entry name" value="HisK_dim/P_sf"/>
</dbReference>
<dbReference type="AlphaFoldDB" id="A0A918KXC8"/>
<sequence length="857" mass="94496">MTALSTGPDHVFQGGGEMGAMMRTFDWTTTPLGPSQTWPPELRTLIRLMLAAQQPMFIGWSRDLISLYNDAYSQFLGPDKHPHALGTPLAAVFAEDAYPQLKPVFEALMTRGEAVAFEGAPVPLVRFGYLEETFFDFGYTPVSSEGGEIKGMFVACTESTEGVLASRRTLTLAQLASTLIGAQDADQIAQVALATLAQNSHDVPFALLYLSGETGTLTLKATMGLTDTLLDQPWPVQDVFQTQTAQWTQDLGPISAGPWPEAVTEVAALPLVPADGHAPALGVLVVGVNARKRLDGPYRDFLALLAQQLSSALERSDQARQLEEHRAELEARTKALESFATLTRDLGLHEDPSVLVQRAQQVMLSLLPEGYTLYFEPEGDRWVLRAQTGDVRSEALQAVADAGLPYHEARNLLLPYTTLAPYYQDRYARDTDNISELVAHIGASATFPVMVDGRPRGVVAVVLFGERRPWKRTEKAVMESVTRSLSLTLEGIEARRNFNRTQHYLKVVADHAPILLFATDAQGVFTLSEGSLLTKLDLQSAQAVGHSATALFAHEAELREGRRLNRALAGEDTHDLIHFGAQGVTLETWFIPVKNAAGDVTEVVGVSLDVTERLEGQRQVVQANEELRRSNAELEQFAYVASHDLQEPLRTVTSFSQLLVSKYRGQLDAKGDLYLRLITEGAERMAQLLQDLLAFSQVTRDAKALGIVDSAVIVRQVVQDLDALIKRTEAEVEVRGLPRVFSDASQLRQVFQNLLGNALKFNAPNRKPRVRVEAVRNGGLWRFAVSDNGVGIQSEFFERIFTIFQRLHTREKYEGNGIGLAITRKIIERQGGHIWVESTPDAGTTFFFTLVASEDHE</sequence>
<dbReference type="SMART" id="SM00091">
    <property type="entry name" value="PAS"/>
    <property type="match status" value="2"/>
</dbReference>
<reference evidence="8" key="1">
    <citation type="journal article" date="2014" name="Int. J. Syst. Evol. Microbiol.">
        <title>Complete genome sequence of Corynebacterium casei LMG S-19264T (=DSM 44701T), isolated from a smear-ripened cheese.</title>
        <authorList>
            <consortium name="US DOE Joint Genome Institute (JGI-PGF)"/>
            <person name="Walter F."/>
            <person name="Albersmeier A."/>
            <person name="Kalinowski J."/>
            <person name="Ruckert C."/>
        </authorList>
    </citation>
    <scope>NUCLEOTIDE SEQUENCE</scope>
    <source>
        <strain evidence="8">JCM 31311</strain>
    </source>
</reference>
<dbReference type="SMART" id="SM00388">
    <property type="entry name" value="HisKA"/>
    <property type="match status" value="1"/>
</dbReference>
<dbReference type="Proteomes" id="UP000603865">
    <property type="component" value="Unassembled WGS sequence"/>
</dbReference>
<dbReference type="InterPro" id="IPR013656">
    <property type="entry name" value="PAS_4"/>
</dbReference>
<dbReference type="Gene3D" id="3.30.450.20">
    <property type="entry name" value="PAS domain"/>
    <property type="match status" value="2"/>
</dbReference>
<evidence type="ECO:0000256" key="6">
    <source>
        <dbReference type="SAM" id="Coils"/>
    </source>
</evidence>
<dbReference type="Pfam" id="PF08448">
    <property type="entry name" value="PAS_4"/>
    <property type="match status" value="1"/>
</dbReference>
<dbReference type="InterPro" id="IPR029016">
    <property type="entry name" value="GAF-like_dom_sf"/>
</dbReference>